<dbReference type="PROSITE" id="PS50175">
    <property type="entry name" value="ASP_PROT_RETROV"/>
    <property type="match status" value="1"/>
</dbReference>
<proteinExistence type="predicted"/>
<dbReference type="Pfam" id="PF13650">
    <property type="entry name" value="Asp_protease_2"/>
    <property type="match status" value="1"/>
</dbReference>
<comment type="caution">
    <text evidence="3">The sequence shown here is derived from an EMBL/GenBank/DDBJ whole genome shotgun (WGS) entry which is preliminary data.</text>
</comment>
<evidence type="ECO:0000259" key="2">
    <source>
        <dbReference type="PROSITE" id="PS50175"/>
    </source>
</evidence>
<sequence>MKLRYPYESKSSLEFGYIPTIKLSLQVKSPKGYIPFIFLLDTGADVTSLPASAAEKLGIDLDQCPEKPMSGFEGITIMVYKSEIKIKFNKKTFRIPCVFNPNDDVPILLGRARILDRFNIFLDGENKEITFEEL</sequence>
<dbReference type="InterPro" id="IPR021109">
    <property type="entry name" value="Peptidase_aspartic_dom_sf"/>
</dbReference>
<gene>
    <name evidence="3" type="ORF">A2693_03160</name>
</gene>
<dbReference type="SUPFAM" id="SSF50630">
    <property type="entry name" value="Acid proteases"/>
    <property type="match status" value="1"/>
</dbReference>
<accession>A0A1F5GB76</accession>
<reference evidence="3 4" key="1">
    <citation type="journal article" date="2016" name="Nat. Commun.">
        <title>Thousands of microbial genomes shed light on interconnected biogeochemical processes in an aquifer system.</title>
        <authorList>
            <person name="Anantharaman K."/>
            <person name="Brown C.T."/>
            <person name="Hug L.A."/>
            <person name="Sharon I."/>
            <person name="Castelle C.J."/>
            <person name="Probst A.J."/>
            <person name="Thomas B.C."/>
            <person name="Singh A."/>
            <person name="Wilkins M.J."/>
            <person name="Karaoz U."/>
            <person name="Brodie E.L."/>
            <person name="Williams K.H."/>
            <person name="Hubbard S.S."/>
            <person name="Banfield J.F."/>
        </authorList>
    </citation>
    <scope>NUCLEOTIDE SEQUENCE [LARGE SCALE GENOMIC DNA]</scope>
</reference>
<feature type="domain" description="Peptidase A2" evidence="2">
    <location>
        <begin position="36"/>
        <end position="113"/>
    </location>
</feature>
<dbReference type="Gene3D" id="2.40.70.10">
    <property type="entry name" value="Acid Proteases"/>
    <property type="match status" value="1"/>
</dbReference>
<dbReference type="InterPro" id="IPR001969">
    <property type="entry name" value="Aspartic_peptidase_AS"/>
</dbReference>
<dbReference type="PROSITE" id="PS00141">
    <property type="entry name" value="ASP_PROTEASE"/>
    <property type="match status" value="1"/>
</dbReference>
<dbReference type="GO" id="GO:0006508">
    <property type="term" value="P:proteolysis"/>
    <property type="evidence" value="ECO:0007669"/>
    <property type="project" value="InterPro"/>
</dbReference>
<dbReference type="Proteomes" id="UP000178577">
    <property type="component" value="Unassembled WGS sequence"/>
</dbReference>
<evidence type="ECO:0000256" key="1">
    <source>
        <dbReference type="ARBA" id="ARBA00022801"/>
    </source>
</evidence>
<name>A0A1F5GB76_9BACT</name>
<evidence type="ECO:0000313" key="3">
    <source>
        <dbReference type="EMBL" id="OGD89077.1"/>
    </source>
</evidence>
<organism evidence="3 4">
    <name type="scientific">Candidatus Curtissbacteria bacterium RIFCSPHIGHO2_01_FULL_40_12</name>
    <dbReference type="NCBI Taxonomy" id="1797710"/>
    <lineage>
        <taxon>Bacteria</taxon>
        <taxon>Candidatus Curtissiibacteriota</taxon>
    </lineage>
</organism>
<dbReference type="GO" id="GO:0004190">
    <property type="term" value="F:aspartic-type endopeptidase activity"/>
    <property type="evidence" value="ECO:0007669"/>
    <property type="project" value="InterPro"/>
</dbReference>
<protein>
    <recommendedName>
        <fullName evidence="2">Peptidase A2 domain-containing protein</fullName>
    </recommendedName>
</protein>
<evidence type="ECO:0000313" key="4">
    <source>
        <dbReference type="Proteomes" id="UP000178577"/>
    </source>
</evidence>
<keyword evidence="1" id="KW-0378">Hydrolase</keyword>
<dbReference type="AlphaFoldDB" id="A0A1F5GB76"/>
<dbReference type="EMBL" id="MFAY01000019">
    <property type="protein sequence ID" value="OGD89077.1"/>
    <property type="molecule type" value="Genomic_DNA"/>
</dbReference>
<dbReference type="InterPro" id="IPR001995">
    <property type="entry name" value="Peptidase_A2_cat"/>
</dbReference>